<accession>A0A2A3EJ14</accession>
<dbReference type="OrthoDB" id="1933717at2759"/>
<dbReference type="PANTHER" id="PTHR43115">
    <property type="entry name" value="DEHYDROGENASE/REDUCTASE SDR FAMILY MEMBER 11"/>
    <property type="match status" value="1"/>
</dbReference>
<evidence type="ECO:0000256" key="2">
    <source>
        <dbReference type="ARBA" id="ARBA00023002"/>
    </source>
</evidence>
<gene>
    <name evidence="4" type="ORF">APICC_08000</name>
</gene>
<proteinExistence type="inferred from homology"/>
<dbReference type="GO" id="GO:0016616">
    <property type="term" value="F:oxidoreductase activity, acting on the CH-OH group of donors, NAD or NADP as acceptor"/>
    <property type="evidence" value="ECO:0007669"/>
    <property type="project" value="UniProtKB-ARBA"/>
</dbReference>
<dbReference type="Proteomes" id="UP000242457">
    <property type="component" value="Unassembled WGS sequence"/>
</dbReference>
<evidence type="ECO:0000313" key="5">
    <source>
        <dbReference type="Proteomes" id="UP000242457"/>
    </source>
</evidence>
<dbReference type="FunFam" id="3.40.50.720:FF:000047">
    <property type="entry name" value="NADP-dependent L-serine/L-allo-threonine dehydrogenase"/>
    <property type="match status" value="1"/>
</dbReference>
<evidence type="ECO:0000256" key="1">
    <source>
        <dbReference type="ARBA" id="ARBA00006484"/>
    </source>
</evidence>
<organism evidence="4 5">
    <name type="scientific">Apis cerana cerana</name>
    <name type="common">Oriental honeybee</name>
    <dbReference type="NCBI Taxonomy" id="94128"/>
    <lineage>
        <taxon>Eukaryota</taxon>
        <taxon>Metazoa</taxon>
        <taxon>Ecdysozoa</taxon>
        <taxon>Arthropoda</taxon>
        <taxon>Hexapoda</taxon>
        <taxon>Insecta</taxon>
        <taxon>Pterygota</taxon>
        <taxon>Neoptera</taxon>
        <taxon>Endopterygota</taxon>
        <taxon>Hymenoptera</taxon>
        <taxon>Apocrita</taxon>
        <taxon>Aculeata</taxon>
        <taxon>Apoidea</taxon>
        <taxon>Anthophila</taxon>
        <taxon>Apidae</taxon>
        <taxon>Apis</taxon>
    </lineage>
</organism>
<keyword evidence="5" id="KW-1185">Reference proteome</keyword>
<evidence type="ECO:0000313" key="4">
    <source>
        <dbReference type="EMBL" id="PBC31755.1"/>
    </source>
</evidence>
<dbReference type="InterPro" id="IPR002347">
    <property type="entry name" value="SDR_fam"/>
</dbReference>
<evidence type="ECO:0000256" key="3">
    <source>
        <dbReference type="RuleBase" id="RU000363"/>
    </source>
</evidence>
<keyword evidence="2" id="KW-0560">Oxidoreductase</keyword>
<comment type="similarity">
    <text evidence="1 3">Belongs to the short-chain dehydrogenases/reductases (SDR) family.</text>
</comment>
<name>A0A2A3EJ14_APICC</name>
<dbReference type="SUPFAM" id="SSF51735">
    <property type="entry name" value="NAD(P)-binding Rossmann-fold domains"/>
    <property type="match status" value="1"/>
</dbReference>
<dbReference type="Gene3D" id="3.40.50.720">
    <property type="entry name" value="NAD(P)-binding Rossmann-like Domain"/>
    <property type="match status" value="1"/>
</dbReference>
<dbReference type="AlphaFoldDB" id="A0A2A3EJ14"/>
<protein>
    <submittedName>
        <fullName evidence="4">Dehydrogenase/reductase SDR family member</fullName>
    </submittedName>
</protein>
<dbReference type="EMBL" id="KZ288227">
    <property type="protein sequence ID" value="PBC31755.1"/>
    <property type="molecule type" value="Genomic_DNA"/>
</dbReference>
<dbReference type="Pfam" id="PF00106">
    <property type="entry name" value="adh_short"/>
    <property type="match status" value="1"/>
</dbReference>
<dbReference type="STRING" id="94128.A0A2A3EJ14"/>
<dbReference type="PRINTS" id="PR00080">
    <property type="entry name" value="SDRFAMILY"/>
</dbReference>
<sequence length="274" mass="30256">MLINNWQSGGPLNGYKRRENLVCVVSVLYDRKMHRWRGKVAIVTGASVGIGAAIARALPSHDIKVVGLARNIEKLEKLADELGRDKFFPIKCDVTKEEDILKACKWVEKELGGADILINNAGIIRLNALIDQKTEDYRSVLDTNLLAPAIFSREVILSIKKRNAQGHIINISSISESHLDALLIPLGMYGASKSGLRTLGSELRNEIIMKKLDIKVTNIAPGTVITDMLTNALGSNFNIPNSILLPEDIADAVIYTLGTPIRIEVSRINYMKFQ</sequence>
<dbReference type="InterPro" id="IPR036291">
    <property type="entry name" value="NAD(P)-bd_dom_sf"/>
</dbReference>
<dbReference type="PANTHER" id="PTHR43115:SF4">
    <property type="entry name" value="DEHYDROGENASE_REDUCTASE SDR FAMILY MEMBER 11"/>
    <property type="match status" value="1"/>
</dbReference>
<dbReference type="PRINTS" id="PR00081">
    <property type="entry name" value="GDHRDH"/>
</dbReference>
<reference evidence="4 5" key="1">
    <citation type="submission" date="2014-07" db="EMBL/GenBank/DDBJ databases">
        <title>Genomic and transcriptomic analysis on Apis cerana provide comprehensive insights into honey bee biology.</title>
        <authorList>
            <person name="Diao Q."/>
            <person name="Sun L."/>
            <person name="Zheng H."/>
            <person name="Zheng H."/>
            <person name="Xu S."/>
            <person name="Wang S."/>
            <person name="Zeng Z."/>
            <person name="Hu F."/>
            <person name="Su S."/>
            <person name="Wu J."/>
        </authorList>
    </citation>
    <scope>NUCLEOTIDE SEQUENCE [LARGE SCALE GENOMIC DNA]</scope>
    <source>
        <tissue evidence="4">Pupae without intestine</tissue>
    </source>
</reference>